<protein>
    <submittedName>
        <fullName evidence="6">Glycosyl hydrolases family 43</fullName>
    </submittedName>
</protein>
<keyword evidence="2" id="KW-0858">Xylan degradation</keyword>
<dbReference type="GO" id="GO:0045493">
    <property type="term" value="P:xylan catabolic process"/>
    <property type="evidence" value="ECO:0007669"/>
    <property type="project" value="UniProtKB-KW"/>
</dbReference>
<dbReference type="Pfam" id="PF04616">
    <property type="entry name" value="Glyco_hydro_43"/>
    <property type="match status" value="2"/>
</dbReference>
<keyword evidence="5" id="KW-0326">Glycosidase</keyword>
<dbReference type="SUPFAM" id="SSF75005">
    <property type="entry name" value="Arabinanase/levansucrase/invertase"/>
    <property type="match status" value="2"/>
</dbReference>
<dbReference type="InterPro" id="IPR052176">
    <property type="entry name" value="Glycosyl_Hydrlase_43_Enz"/>
</dbReference>
<dbReference type="PANTHER" id="PTHR43772:SF2">
    <property type="entry name" value="PUTATIVE (AFU_ORTHOLOGUE AFUA_2G04480)-RELATED"/>
    <property type="match status" value="1"/>
</dbReference>
<dbReference type="InterPro" id="IPR023296">
    <property type="entry name" value="Glyco_hydro_beta-prop_sf"/>
</dbReference>
<evidence type="ECO:0000256" key="3">
    <source>
        <dbReference type="ARBA" id="ARBA00022801"/>
    </source>
</evidence>
<dbReference type="RefSeq" id="WP_240315140.1">
    <property type="nucleotide sequence ID" value="NZ_FNAI01000001.1"/>
</dbReference>
<reference evidence="6 7" key="1">
    <citation type="submission" date="2016-10" db="EMBL/GenBank/DDBJ databases">
        <authorList>
            <person name="de Groot N.N."/>
        </authorList>
    </citation>
    <scope>NUCLEOTIDE SEQUENCE [LARGE SCALE GENOMIC DNA]</scope>
    <source>
        <strain evidence="6 7">47C3B</strain>
    </source>
</reference>
<evidence type="ECO:0000313" key="7">
    <source>
        <dbReference type="Proteomes" id="UP000199072"/>
    </source>
</evidence>
<dbReference type="STRING" id="1391627.SAMN05216464_101717"/>
<dbReference type="EMBL" id="FNAI01000001">
    <property type="protein sequence ID" value="SDD43252.1"/>
    <property type="molecule type" value="Genomic_DNA"/>
</dbReference>
<evidence type="ECO:0000256" key="1">
    <source>
        <dbReference type="ARBA" id="ARBA00009865"/>
    </source>
</evidence>
<dbReference type="AlphaFoldDB" id="A0A1G6UPI4"/>
<accession>A0A1G6UPI4</accession>
<gene>
    <name evidence="6" type="ORF">SAMN05216464_101717</name>
</gene>
<keyword evidence="2" id="KW-0624">Polysaccharide degradation</keyword>
<keyword evidence="4" id="KW-0119">Carbohydrate metabolism</keyword>
<evidence type="ECO:0000313" key="6">
    <source>
        <dbReference type="EMBL" id="SDD43252.1"/>
    </source>
</evidence>
<evidence type="ECO:0000256" key="4">
    <source>
        <dbReference type="ARBA" id="ARBA00023277"/>
    </source>
</evidence>
<proteinExistence type="inferred from homology"/>
<comment type="similarity">
    <text evidence="1">Belongs to the glycosyl hydrolase 43 family.</text>
</comment>
<dbReference type="Gene3D" id="2.115.10.20">
    <property type="entry name" value="Glycosyl hydrolase domain, family 43"/>
    <property type="match status" value="2"/>
</dbReference>
<evidence type="ECO:0000256" key="2">
    <source>
        <dbReference type="ARBA" id="ARBA00022651"/>
    </source>
</evidence>
<dbReference type="PANTHER" id="PTHR43772">
    <property type="entry name" value="ENDO-1,4-BETA-XYLANASE"/>
    <property type="match status" value="1"/>
</dbReference>
<dbReference type="GO" id="GO:0004553">
    <property type="term" value="F:hydrolase activity, hydrolyzing O-glycosyl compounds"/>
    <property type="evidence" value="ECO:0007669"/>
    <property type="project" value="InterPro"/>
</dbReference>
<dbReference type="Proteomes" id="UP000199072">
    <property type="component" value="Unassembled WGS sequence"/>
</dbReference>
<organism evidence="6 7">
    <name type="scientific">Mucilaginibacter pineti</name>
    <dbReference type="NCBI Taxonomy" id="1391627"/>
    <lineage>
        <taxon>Bacteria</taxon>
        <taxon>Pseudomonadati</taxon>
        <taxon>Bacteroidota</taxon>
        <taxon>Sphingobacteriia</taxon>
        <taxon>Sphingobacteriales</taxon>
        <taxon>Sphingobacteriaceae</taxon>
        <taxon>Mucilaginibacter</taxon>
    </lineage>
</organism>
<keyword evidence="3 6" id="KW-0378">Hydrolase</keyword>
<name>A0A1G6UPI4_9SPHI</name>
<sequence length="730" mass="81841">MKQFLKFIAIALLVMLGFSVVNGQVKRAKKPSAKESKGEELTNSAYLFVYFTGNNKTDEAIRFAISKNGYNYFALNHDQPVINSEKNSSTGGVRDPHILRGADGKTFYMVATDMVSAHGWDSNRAMVLLKSTDLVNWSSSVVNIQQKYRGQEDLLRVWAPQTIYDEKKDKYMIYWSMKNGNNPDIIYYAYANADFTDLEGEPKQLYYNPGNKSCIDADIILKDEKYHLFFKTEGNGNGIKQAISDSLTGGYVLQDKYLQQTTLPVEGSSVFKLNNGSGYILMYDMYTSGKYQFTYSKDLENFSIPEQEVSMDFHPRHGTVIPITTKEAEVLTAKWFSAPEVLMTAHSPFIKNKNISFDTTTSTLSLLLKPDASIKKFNPDFTAFPGITVYPKGATDFSKGPVSYRINIAGKGPKLLKVSALKYNNPVLDGYYADPEVLYSKKTNKYYIYPTSDGFNGWSGTYFKAFSSPDLLHWKDEGKILELGKDVKWADRNAWAPCIEEKMIDGRYQYFYYFTAAAKIGVAVADNPTGPFKDSGKPLISAYPPGITGGQQIDPDIFTDPATGKSYLYWGNGYMAGAELADDMTHIKEETIKVITPNKDFREGTYVFFRKGIYYFLWSENDTRDKNYCVKYGTSTSPLGKITVAPNNLVIAKDASAGIYGTGHNSILQLPGSDKWYIVYHRFNYPKGIQMGDAAGYNREVCIDKLEFNADGTIKPVIPTHQGVAAVGKK</sequence>
<evidence type="ECO:0000256" key="5">
    <source>
        <dbReference type="ARBA" id="ARBA00023295"/>
    </source>
</evidence>
<dbReference type="InterPro" id="IPR006710">
    <property type="entry name" value="Glyco_hydro_43"/>
</dbReference>
<dbReference type="CDD" id="cd18828">
    <property type="entry name" value="GH43_BT3675-like"/>
    <property type="match status" value="1"/>
</dbReference>
<keyword evidence="7" id="KW-1185">Reference proteome</keyword>
<dbReference type="CDD" id="cd08983">
    <property type="entry name" value="GH43_Bt3655-like"/>
    <property type="match status" value="1"/>
</dbReference>